<dbReference type="PANTHER" id="PTHR33572:SF3">
    <property type="entry name" value="VELVET COMPLEX SUBUNIT B"/>
    <property type="match status" value="1"/>
</dbReference>
<name>A0A165LM82_9APHY</name>
<keyword evidence="8" id="KW-1185">Reference proteome</keyword>
<dbReference type="EMBL" id="KV429124">
    <property type="protein sequence ID" value="KZT64604.1"/>
    <property type="molecule type" value="Genomic_DNA"/>
</dbReference>
<keyword evidence="4" id="KW-0539">Nucleus</keyword>
<dbReference type="PANTHER" id="PTHR33572">
    <property type="entry name" value="SPORE DEVELOPMENT REGULATOR VOSA"/>
    <property type="match status" value="1"/>
</dbReference>
<evidence type="ECO:0000256" key="5">
    <source>
        <dbReference type="SAM" id="MobiDB-lite"/>
    </source>
</evidence>
<organism evidence="7 8">
    <name type="scientific">Daedalea quercina L-15889</name>
    <dbReference type="NCBI Taxonomy" id="1314783"/>
    <lineage>
        <taxon>Eukaryota</taxon>
        <taxon>Fungi</taxon>
        <taxon>Dikarya</taxon>
        <taxon>Basidiomycota</taxon>
        <taxon>Agaricomycotina</taxon>
        <taxon>Agaricomycetes</taxon>
        <taxon>Polyporales</taxon>
        <taxon>Fomitopsis</taxon>
    </lineage>
</organism>
<evidence type="ECO:0000259" key="6">
    <source>
        <dbReference type="PROSITE" id="PS51821"/>
    </source>
</evidence>
<evidence type="ECO:0000256" key="2">
    <source>
        <dbReference type="ARBA" id="ARBA00023015"/>
    </source>
</evidence>
<dbReference type="Gene3D" id="2.60.40.3960">
    <property type="entry name" value="Velvet domain"/>
    <property type="match status" value="1"/>
</dbReference>
<feature type="domain" description="Velvet" evidence="6">
    <location>
        <begin position="31"/>
        <end position="336"/>
    </location>
</feature>
<gene>
    <name evidence="7" type="ORF">DAEQUDRAFT_717843</name>
</gene>
<keyword evidence="2" id="KW-0805">Transcription regulation</keyword>
<dbReference type="Proteomes" id="UP000076727">
    <property type="component" value="Unassembled WGS sequence"/>
</dbReference>
<dbReference type="OrthoDB" id="5599552at2759"/>
<evidence type="ECO:0000313" key="7">
    <source>
        <dbReference type="EMBL" id="KZT64604.1"/>
    </source>
</evidence>
<dbReference type="PROSITE" id="PS51821">
    <property type="entry name" value="VELVET"/>
    <property type="match status" value="1"/>
</dbReference>
<dbReference type="Pfam" id="PF11754">
    <property type="entry name" value="Velvet"/>
    <property type="match status" value="1"/>
</dbReference>
<dbReference type="InterPro" id="IPR021740">
    <property type="entry name" value="Velvet"/>
</dbReference>
<feature type="region of interest" description="Disordered" evidence="5">
    <location>
        <begin position="335"/>
        <end position="384"/>
    </location>
</feature>
<dbReference type="InterPro" id="IPR038491">
    <property type="entry name" value="Velvet_dom_sf"/>
</dbReference>
<dbReference type="AlphaFoldDB" id="A0A165LM82"/>
<dbReference type="InterPro" id="IPR037525">
    <property type="entry name" value="Velvet_dom"/>
</dbReference>
<evidence type="ECO:0000313" key="8">
    <source>
        <dbReference type="Proteomes" id="UP000076727"/>
    </source>
</evidence>
<sequence length="384" mass="40745">MSGPSAALQSAPLLNDPFSRPVPFVAGHFSGRTIRVQLDELQHAEVGRKCGTKDRRPLDPPPVVGVRLFEVVNAGTPFEEEHELLDPSEVDSHGFICYAELYASDQQALGTSSAFGESRASSARLMLVPSGPGPPSLPPLMLHHVGSSSQMLPGPGSPQTMTGEQPTIVSPIVNSHSMGGWTNFPLREHNSFSMPAAPLGMTTGGNMASYYPAITGSEPMSICPADPQSFSVGNQPCCTELLVGSTFVASTFVEQPGKKIVFAFADLAVKEDGLYSLRYKVFNIFNIALGSVPAPVLAGCCGDAFRVYSTKDFPGLHASTELTKQISRMGVRINSREHERKRRAPSRGSGGVGRLMALATRPGSPSSQAAGGHESAYLRSLPHG</sequence>
<evidence type="ECO:0000256" key="3">
    <source>
        <dbReference type="ARBA" id="ARBA00023163"/>
    </source>
</evidence>
<accession>A0A165LM82</accession>
<evidence type="ECO:0000256" key="4">
    <source>
        <dbReference type="ARBA" id="ARBA00023242"/>
    </source>
</evidence>
<evidence type="ECO:0000256" key="1">
    <source>
        <dbReference type="ARBA" id="ARBA00004123"/>
    </source>
</evidence>
<proteinExistence type="predicted"/>
<dbReference type="GO" id="GO:0005634">
    <property type="term" value="C:nucleus"/>
    <property type="evidence" value="ECO:0007669"/>
    <property type="project" value="UniProtKB-SubCell"/>
</dbReference>
<protein>
    <recommendedName>
        <fullName evidence="6">Velvet domain-containing protein</fullName>
    </recommendedName>
</protein>
<reference evidence="7 8" key="1">
    <citation type="journal article" date="2016" name="Mol. Biol. Evol.">
        <title>Comparative Genomics of Early-Diverging Mushroom-Forming Fungi Provides Insights into the Origins of Lignocellulose Decay Capabilities.</title>
        <authorList>
            <person name="Nagy L.G."/>
            <person name="Riley R."/>
            <person name="Tritt A."/>
            <person name="Adam C."/>
            <person name="Daum C."/>
            <person name="Floudas D."/>
            <person name="Sun H."/>
            <person name="Yadav J.S."/>
            <person name="Pangilinan J."/>
            <person name="Larsson K.H."/>
            <person name="Matsuura K."/>
            <person name="Barry K."/>
            <person name="Labutti K."/>
            <person name="Kuo R."/>
            <person name="Ohm R.A."/>
            <person name="Bhattacharya S.S."/>
            <person name="Shirouzu T."/>
            <person name="Yoshinaga Y."/>
            <person name="Martin F.M."/>
            <person name="Grigoriev I.V."/>
            <person name="Hibbett D.S."/>
        </authorList>
    </citation>
    <scope>NUCLEOTIDE SEQUENCE [LARGE SCALE GENOMIC DNA]</scope>
    <source>
        <strain evidence="7 8">L-15889</strain>
    </source>
</reference>
<comment type="subcellular location">
    <subcellularLocation>
        <location evidence="1">Nucleus</location>
    </subcellularLocation>
</comment>
<keyword evidence="3" id="KW-0804">Transcription</keyword>